<dbReference type="InterPro" id="IPR055342">
    <property type="entry name" value="MreC_beta-barrel_core"/>
</dbReference>
<dbReference type="GO" id="GO:0005886">
    <property type="term" value="C:plasma membrane"/>
    <property type="evidence" value="ECO:0007669"/>
    <property type="project" value="TreeGrafter"/>
</dbReference>
<evidence type="ECO:0000256" key="3">
    <source>
        <dbReference type="ARBA" id="ARBA00022960"/>
    </source>
</evidence>
<evidence type="ECO:0000259" key="7">
    <source>
        <dbReference type="Pfam" id="PF04085"/>
    </source>
</evidence>
<dbReference type="Gene3D" id="2.40.10.340">
    <property type="entry name" value="Rod shape-determining protein MreC, domain 1"/>
    <property type="match status" value="1"/>
</dbReference>
<evidence type="ECO:0000256" key="1">
    <source>
        <dbReference type="ARBA" id="ARBA00009369"/>
    </source>
</evidence>
<evidence type="ECO:0000256" key="5">
    <source>
        <dbReference type="PIRNR" id="PIRNR038471"/>
    </source>
</evidence>
<accession>A0A0G1NGB5</accession>
<comment type="caution">
    <text evidence="8">The sequence shown here is derived from an EMBL/GenBank/DDBJ whole genome shotgun (WGS) entry which is preliminary data.</text>
</comment>
<evidence type="ECO:0000313" key="8">
    <source>
        <dbReference type="EMBL" id="KKU19589.1"/>
    </source>
</evidence>
<comment type="similarity">
    <text evidence="1 5">Belongs to the MreC family.</text>
</comment>
<keyword evidence="6" id="KW-0812">Transmembrane</keyword>
<dbReference type="GO" id="GO:0008360">
    <property type="term" value="P:regulation of cell shape"/>
    <property type="evidence" value="ECO:0007669"/>
    <property type="project" value="UniProtKB-KW"/>
</dbReference>
<proteinExistence type="inferred from homology"/>
<dbReference type="AlphaFoldDB" id="A0A0G1NGB5"/>
<sequence length="268" mass="29368">MGQSPRSKLSLFVLFFAGILLLIFLNERGFLNSTKNALLTVSVPLQNVSALAADKVNYFGQALWEIKNIKEENEKFSSENLELKGVVSGLEEIKRENDFLRQQLGLEEKPDDVLILAGVIGRDPLTFGRAILIDKGARDGIREKTAVISAGNILVGQIIEVYENSAKVRLLTDISSKVPALTQDSRMDGLIKGDGTASLTMDLISKEKELAVGERAISSGLEGIYPKGLLIGEVEEVFSADNQFFQKAKIKAAVDFQNLESVLVLKKQ</sequence>
<dbReference type="PANTHER" id="PTHR34138">
    <property type="entry name" value="CELL SHAPE-DETERMINING PROTEIN MREC"/>
    <property type="match status" value="1"/>
</dbReference>
<comment type="function">
    <text evidence="5">Involved in formation and maintenance of cell shape.</text>
</comment>
<keyword evidence="6" id="KW-0472">Membrane</keyword>
<dbReference type="PANTHER" id="PTHR34138:SF1">
    <property type="entry name" value="CELL SHAPE-DETERMINING PROTEIN MREC"/>
    <property type="match status" value="1"/>
</dbReference>
<dbReference type="Pfam" id="PF04085">
    <property type="entry name" value="MreC"/>
    <property type="match status" value="1"/>
</dbReference>
<evidence type="ECO:0000256" key="2">
    <source>
        <dbReference type="ARBA" id="ARBA00013855"/>
    </source>
</evidence>
<keyword evidence="3 5" id="KW-0133">Cell shape</keyword>
<name>A0A0G1NGB5_9BACT</name>
<evidence type="ECO:0000256" key="6">
    <source>
        <dbReference type="SAM" id="Phobius"/>
    </source>
</evidence>
<reference evidence="8 9" key="1">
    <citation type="journal article" date="2015" name="Nature">
        <title>rRNA introns, odd ribosomes, and small enigmatic genomes across a large radiation of phyla.</title>
        <authorList>
            <person name="Brown C.T."/>
            <person name="Hug L.A."/>
            <person name="Thomas B.C."/>
            <person name="Sharon I."/>
            <person name="Castelle C.J."/>
            <person name="Singh A."/>
            <person name="Wilkins M.J."/>
            <person name="Williams K.H."/>
            <person name="Banfield J.F."/>
        </authorList>
    </citation>
    <scope>NUCLEOTIDE SEQUENCE [LARGE SCALE GENOMIC DNA]</scope>
</reference>
<dbReference type="InterPro" id="IPR007221">
    <property type="entry name" value="MreC"/>
</dbReference>
<dbReference type="InterPro" id="IPR042175">
    <property type="entry name" value="Cell/Rod_MreC_2"/>
</dbReference>
<organism evidence="8 9">
    <name type="scientific">Candidatus Azambacteria bacterium GW2011_GWA2_45_90</name>
    <dbReference type="NCBI Taxonomy" id="1618614"/>
    <lineage>
        <taxon>Bacteria</taxon>
        <taxon>Candidatus Azamiibacteriota</taxon>
    </lineage>
</organism>
<dbReference type="Gene3D" id="2.40.10.350">
    <property type="entry name" value="Rod shape-determining protein MreC, domain 2"/>
    <property type="match status" value="1"/>
</dbReference>
<dbReference type="Proteomes" id="UP000034644">
    <property type="component" value="Unassembled WGS sequence"/>
</dbReference>
<dbReference type="NCBIfam" id="TIGR00219">
    <property type="entry name" value="mreC"/>
    <property type="match status" value="1"/>
</dbReference>
<protein>
    <recommendedName>
        <fullName evidence="2 5">Cell shape-determining protein MreC</fullName>
    </recommendedName>
    <alternativeName>
        <fullName evidence="4 5">Cell shape protein MreC</fullName>
    </alternativeName>
</protein>
<dbReference type="PIRSF" id="PIRSF038471">
    <property type="entry name" value="MreC"/>
    <property type="match status" value="1"/>
</dbReference>
<dbReference type="InterPro" id="IPR042177">
    <property type="entry name" value="Cell/Rod_1"/>
</dbReference>
<keyword evidence="6" id="KW-1133">Transmembrane helix</keyword>
<feature type="transmembrane region" description="Helical" evidence="6">
    <location>
        <begin position="9"/>
        <end position="25"/>
    </location>
</feature>
<dbReference type="EMBL" id="LCLO01000002">
    <property type="protein sequence ID" value="KKU19589.1"/>
    <property type="molecule type" value="Genomic_DNA"/>
</dbReference>
<gene>
    <name evidence="8" type="ORF">UX27_C0002G0006</name>
</gene>
<feature type="domain" description="Rod shape-determining protein MreC beta-barrel core" evidence="7">
    <location>
        <begin position="119"/>
        <end position="266"/>
    </location>
</feature>
<evidence type="ECO:0000313" key="9">
    <source>
        <dbReference type="Proteomes" id="UP000034644"/>
    </source>
</evidence>
<evidence type="ECO:0000256" key="4">
    <source>
        <dbReference type="ARBA" id="ARBA00032089"/>
    </source>
</evidence>